<dbReference type="GO" id="GO:0005634">
    <property type="term" value="C:nucleus"/>
    <property type="evidence" value="ECO:0007669"/>
    <property type="project" value="TreeGrafter"/>
</dbReference>
<dbReference type="EMBL" id="ML121567">
    <property type="protein sequence ID" value="RPB20815.1"/>
    <property type="molecule type" value="Genomic_DNA"/>
</dbReference>
<sequence length="223" mass="23917">MDIHSPTVANSSNSKSLDNNAFPTTKEELLELINQKDMLEGELRTLGAVLDSHKVNMNTPLTTFDGYPRDDIDVAQIRTTRARIIHLRNDHKALLSRIENGLHALHSSLPPSPPAPALETQPQVLPQSPLAAPDIPFAEVDIVALGSPAATAGLRLGDKVKRFGPCHALNHDGLKKVAEVVGDNEGKGLKVVVERGAEEVEVTVTPAKGWGGRGLLGCHLKPL</sequence>
<dbReference type="Pfam" id="PF18265">
    <property type="entry name" value="Nas2_N"/>
    <property type="match status" value="1"/>
</dbReference>
<protein>
    <recommendedName>
        <fullName evidence="2">Probable 26S proteasome regulatory subunit p27</fullName>
    </recommendedName>
</protein>
<organism evidence="5 6">
    <name type="scientific">Terfezia boudieri ATCC MYA-4762</name>
    <dbReference type="NCBI Taxonomy" id="1051890"/>
    <lineage>
        <taxon>Eukaryota</taxon>
        <taxon>Fungi</taxon>
        <taxon>Dikarya</taxon>
        <taxon>Ascomycota</taxon>
        <taxon>Pezizomycotina</taxon>
        <taxon>Pezizomycetes</taxon>
        <taxon>Pezizales</taxon>
        <taxon>Pezizaceae</taxon>
        <taxon>Terfezia</taxon>
    </lineage>
</organism>
<dbReference type="Proteomes" id="UP000267821">
    <property type="component" value="Unassembled WGS sequence"/>
</dbReference>
<gene>
    <name evidence="5" type="ORF">L211DRAFT_791591</name>
</gene>
<dbReference type="InterPro" id="IPR035269">
    <property type="entry name" value="PSMD9"/>
</dbReference>
<dbReference type="GO" id="GO:0005737">
    <property type="term" value="C:cytoplasm"/>
    <property type="evidence" value="ECO:0007669"/>
    <property type="project" value="TreeGrafter"/>
</dbReference>
<dbReference type="STRING" id="1051890.A0A3N4LS48"/>
<dbReference type="PANTHER" id="PTHR12651:SF1">
    <property type="entry name" value="26S PROTEASOME NON-ATPASE REGULATORY SUBUNIT 9"/>
    <property type="match status" value="1"/>
</dbReference>
<feature type="region of interest" description="Disordered" evidence="3">
    <location>
        <begin position="1"/>
        <end position="22"/>
    </location>
</feature>
<feature type="compositionally biased region" description="Polar residues" evidence="3">
    <location>
        <begin position="7"/>
        <end position="22"/>
    </location>
</feature>
<evidence type="ECO:0000256" key="1">
    <source>
        <dbReference type="ARBA" id="ARBA00023186"/>
    </source>
</evidence>
<feature type="domain" description="Nas2 N-terminal" evidence="4">
    <location>
        <begin position="30"/>
        <end position="107"/>
    </location>
</feature>
<dbReference type="InterPro" id="IPR040815">
    <property type="entry name" value="Nas2_N"/>
</dbReference>
<name>A0A3N4LS48_9PEZI</name>
<evidence type="ECO:0000313" key="5">
    <source>
        <dbReference type="EMBL" id="RPB20815.1"/>
    </source>
</evidence>
<dbReference type="Gene3D" id="6.10.140.1710">
    <property type="match status" value="1"/>
</dbReference>
<dbReference type="OrthoDB" id="72325at2759"/>
<dbReference type="PANTHER" id="PTHR12651">
    <property type="entry name" value="26S PROTEASOME NON-ATPASE REGULATORY SUBUNIT 9"/>
    <property type="match status" value="1"/>
</dbReference>
<dbReference type="FunCoup" id="A0A3N4LS48">
    <property type="interactions" value="1102"/>
</dbReference>
<dbReference type="SUPFAM" id="SSF50156">
    <property type="entry name" value="PDZ domain-like"/>
    <property type="match status" value="1"/>
</dbReference>
<evidence type="ECO:0000259" key="4">
    <source>
        <dbReference type="Pfam" id="PF18265"/>
    </source>
</evidence>
<keyword evidence="6" id="KW-1185">Reference proteome</keyword>
<dbReference type="FunFam" id="2.30.42.10:FF:000107">
    <property type="entry name" value="26S proteasome non-ATPase regulatory subunit 9"/>
    <property type="match status" value="1"/>
</dbReference>
<evidence type="ECO:0000256" key="3">
    <source>
        <dbReference type="SAM" id="MobiDB-lite"/>
    </source>
</evidence>
<accession>A0A3N4LS48</accession>
<evidence type="ECO:0000256" key="2">
    <source>
        <dbReference type="ARBA" id="ARBA00068021"/>
    </source>
</evidence>
<keyword evidence="1" id="KW-0143">Chaperone</keyword>
<dbReference type="Gene3D" id="2.30.42.10">
    <property type="match status" value="1"/>
</dbReference>
<dbReference type="InterPro" id="IPR036034">
    <property type="entry name" value="PDZ_sf"/>
</dbReference>
<evidence type="ECO:0000313" key="6">
    <source>
        <dbReference type="Proteomes" id="UP000267821"/>
    </source>
</evidence>
<dbReference type="GO" id="GO:0070682">
    <property type="term" value="P:proteasome regulatory particle assembly"/>
    <property type="evidence" value="ECO:0007669"/>
    <property type="project" value="InterPro"/>
</dbReference>
<reference evidence="5 6" key="1">
    <citation type="journal article" date="2018" name="Nat. Ecol. Evol.">
        <title>Pezizomycetes genomes reveal the molecular basis of ectomycorrhizal truffle lifestyle.</title>
        <authorList>
            <person name="Murat C."/>
            <person name="Payen T."/>
            <person name="Noel B."/>
            <person name="Kuo A."/>
            <person name="Morin E."/>
            <person name="Chen J."/>
            <person name="Kohler A."/>
            <person name="Krizsan K."/>
            <person name="Balestrini R."/>
            <person name="Da Silva C."/>
            <person name="Montanini B."/>
            <person name="Hainaut M."/>
            <person name="Levati E."/>
            <person name="Barry K.W."/>
            <person name="Belfiori B."/>
            <person name="Cichocki N."/>
            <person name="Clum A."/>
            <person name="Dockter R.B."/>
            <person name="Fauchery L."/>
            <person name="Guy J."/>
            <person name="Iotti M."/>
            <person name="Le Tacon F."/>
            <person name="Lindquist E.A."/>
            <person name="Lipzen A."/>
            <person name="Malagnac F."/>
            <person name="Mello A."/>
            <person name="Molinier V."/>
            <person name="Miyauchi S."/>
            <person name="Poulain J."/>
            <person name="Riccioni C."/>
            <person name="Rubini A."/>
            <person name="Sitrit Y."/>
            <person name="Splivallo R."/>
            <person name="Traeger S."/>
            <person name="Wang M."/>
            <person name="Zifcakova L."/>
            <person name="Wipf D."/>
            <person name="Zambonelli A."/>
            <person name="Paolocci F."/>
            <person name="Nowrousian M."/>
            <person name="Ottonello S."/>
            <person name="Baldrian P."/>
            <person name="Spatafora J.W."/>
            <person name="Henrissat B."/>
            <person name="Nagy L.G."/>
            <person name="Aury J.M."/>
            <person name="Wincker P."/>
            <person name="Grigoriev I.V."/>
            <person name="Bonfante P."/>
            <person name="Martin F.M."/>
        </authorList>
    </citation>
    <scope>NUCLEOTIDE SEQUENCE [LARGE SCALE GENOMIC DNA]</scope>
    <source>
        <strain evidence="5 6">ATCC MYA-4762</strain>
    </source>
</reference>
<dbReference type="AlphaFoldDB" id="A0A3N4LS48"/>
<proteinExistence type="predicted"/>
<dbReference type="InParanoid" id="A0A3N4LS48"/>